<dbReference type="AlphaFoldDB" id="A0A419WGC1"/>
<dbReference type="InterPro" id="IPR025833">
    <property type="entry name" value="GDYXXLXY"/>
</dbReference>
<gene>
    <name evidence="2" type="ORF">BXY64_4115</name>
</gene>
<dbReference type="OrthoDB" id="4868247at2"/>
<keyword evidence="3" id="KW-1185">Reference proteome</keyword>
<dbReference type="Pfam" id="PF14345">
    <property type="entry name" value="GDYXXLXY"/>
    <property type="match status" value="1"/>
</dbReference>
<feature type="transmembrane region" description="Helical" evidence="1">
    <location>
        <begin position="6"/>
        <end position="25"/>
    </location>
</feature>
<keyword evidence="1" id="KW-0812">Transmembrane</keyword>
<accession>A0A419WGC1</accession>
<name>A0A419WGC1_9BACT</name>
<comment type="caution">
    <text evidence="2">The sequence shown here is derived from an EMBL/GenBank/DDBJ whole genome shotgun (WGS) entry which is preliminary data.</text>
</comment>
<proteinExistence type="predicted"/>
<reference evidence="2 3" key="1">
    <citation type="submission" date="2018-09" db="EMBL/GenBank/DDBJ databases">
        <title>Genomic Encyclopedia of Archaeal and Bacterial Type Strains, Phase II (KMG-II): from individual species to whole genera.</title>
        <authorList>
            <person name="Goeker M."/>
        </authorList>
    </citation>
    <scope>NUCLEOTIDE SEQUENCE [LARGE SCALE GENOMIC DNA]</scope>
    <source>
        <strain evidence="2 3">DSM 21950</strain>
    </source>
</reference>
<dbReference type="RefSeq" id="WP_120241782.1">
    <property type="nucleotide sequence ID" value="NZ_CANNFL010000020.1"/>
</dbReference>
<dbReference type="EMBL" id="RAPQ01000014">
    <property type="protein sequence ID" value="RKD94527.1"/>
    <property type="molecule type" value="Genomic_DNA"/>
</dbReference>
<evidence type="ECO:0000256" key="1">
    <source>
        <dbReference type="SAM" id="Phobius"/>
    </source>
</evidence>
<keyword evidence="1" id="KW-0472">Membrane</keyword>
<sequence length="161" mass="18494">MKKYKWVVIGFNLILVLFLFNKSIIEKEKILSDGKLVLLRLAPVDPRSLMQGDYMRLNYEISRNISIANIPKRGFCIVRLDENGIGTKVRLQNDVKPISDGEYAIEYTTSNRRINIGAESYFFEEGQAEKYDSAKYGGLKIYNQGSSILIGLYDENLRKIE</sequence>
<organism evidence="2 3">
    <name type="scientific">Marinifilum flexuosum</name>
    <dbReference type="NCBI Taxonomy" id="1117708"/>
    <lineage>
        <taxon>Bacteria</taxon>
        <taxon>Pseudomonadati</taxon>
        <taxon>Bacteroidota</taxon>
        <taxon>Bacteroidia</taxon>
        <taxon>Marinilabiliales</taxon>
        <taxon>Marinifilaceae</taxon>
    </lineage>
</organism>
<dbReference type="Proteomes" id="UP000284531">
    <property type="component" value="Unassembled WGS sequence"/>
</dbReference>
<protein>
    <submittedName>
        <fullName evidence="2">Putative membrane-anchored protein</fullName>
    </submittedName>
</protein>
<evidence type="ECO:0000313" key="2">
    <source>
        <dbReference type="EMBL" id="RKD94527.1"/>
    </source>
</evidence>
<keyword evidence="1" id="KW-1133">Transmembrane helix</keyword>
<evidence type="ECO:0000313" key="3">
    <source>
        <dbReference type="Proteomes" id="UP000284531"/>
    </source>
</evidence>